<reference evidence="4" key="1">
    <citation type="journal article" date="2023" name="bioRxiv">
        <title>Scaffold-level genome assemblies of two parasitoid biocontrol wasps reveal the parthenogenesis mechanism and an associated novel virus.</title>
        <authorList>
            <person name="Inwood S."/>
            <person name="Skelly J."/>
            <person name="Guhlin J."/>
            <person name="Harrop T."/>
            <person name="Goldson S."/>
            <person name="Dearden P."/>
        </authorList>
    </citation>
    <scope>NUCLEOTIDE SEQUENCE</scope>
    <source>
        <strain evidence="4">Lincoln</strain>
        <tissue evidence="4">Whole body</tissue>
    </source>
</reference>
<keyword evidence="5" id="KW-1185">Reference proteome</keyword>
<dbReference type="InterPro" id="IPR029060">
    <property type="entry name" value="PIN-like_dom_sf"/>
</dbReference>
<feature type="domain" description="XPG N-terminal" evidence="3">
    <location>
        <begin position="1"/>
        <end position="98"/>
    </location>
</feature>
<dbReference type="SUPFAM" id="SSF88723">
    <property type="entry name" value="PIN domain-like"/>
    <property type="match status" value="1"/>
</dbReference>
<evidence type="ECO:0000313" key="4">
    <source>
        <dbReference type="EMBL" id="KAK0163353.1"/>
    </source>
</evidence>
<dbReference type="AlphaFoldDB" id="A0AA39F5I6"/>
<dbReference type="PANTHER" id="PTHR15665:SF1">
    <property type="entry name" value="PROTEIN ASTEROID HOMOLOG 1"/>
    <property type="match status" value="1"/>
</dbReference>
<feature type="compositionally biased region" description="Acidic residues" evidence="2">
    <location>
        <begin position="359"/>
        <end position="373"/>
    </location>
</feature>
<sequence length="783" mass="91018">MGIPGLTTYIENRAHYYLEPFELHDTILIIDGWNLSSQLYCTVATCNHAFGGDYDQFAHCVFQFFKDLLQCKVEPLVILDGGWERKKKHTLIERFKQRIKIAENYYTVKSNNPTLFPILLPEVFVDVMKKMGIRYAMSTFEADDSVSSIAKILNVPVLSYDSDFFIYGVNYIPFHTLDPYIVKRAQSYVKRCRIYRVEKLLEKFKGLDITVLPLASILLGNDYIDRKIFTEFLNRLKIKRSKNQNEQQRRIEIVFDWLKNHSLESAIAAILERLSCEKRKDILPLIEIIINGYVKLSTYMLRPLNIDNEIILDAEKNSKPFKFQNNLNNLDNSNDTINNSQSDNETTRIQLNCNKNNQDEDSADDNDGVESDVNETLPYDKEKEEEWDEENFAALVPQWFIDDHLAGKFPLYFINIITHRVYMMPVQIEDFSCHSAHKISFPLVTSICSLLTTSRDHNNSNTIIQLLIRKDCRLDRQYLSIPPSPVAFEDIRNLSVNERKKIIDDILQIRGNNKLNELPSSWRLYIACIIFWMRQNDDTKRTKLHLNALLLTMLIGIIDRKIGFNRINKNKTAQKEFSEAFNNKEEEIRDGKIISNDKSILMSNLIDSVTEEDCTAAMPFFLDHVNNKLYSMPKAFCANIVHVYAQFQACLRHAMHLNALLGHVYIQPSPSEFLNGTMYYNLYSNFSKRPDVHTYIATKLKDASRLLEIFKGLYHIVINELQDVTIEERSINLKRKRRKNTKKTIEKSIKKDDSTTIQSDIDDTGAPSNFYDPSNLFTLLHVT</sequence>
<evidence type="ECO:0000256" key="2">
    <source>
        <dbReference type="SAM" id="MobiDB-lite"/>
    </source>
</evidence>
<name>A0AA39F5I6_MICHY</name>
<dbReference type="InterPro" id="IPR006085">
    <property type="entry name" value="XPG_DNA_repair_N"/>
</dbReference>
<reference evidence="4" key="2">
    <citation type="submission" date="2023-03" db="EMBL/GenBank/DDBJ databases">
        <authorList>
            <person name="Inwood S.N."/>
            <person name="Skelly J.G."/>
            <person name="Guhlin J."/>
            <person name="Harrop T.W.R."/>
            <person name="Goldson S.G."/>
            <person name="Dearden P.K."/>
        </authorList>
    </citation>
    <scope>NUCLEOTIDE SEQUENCE</scope>
    <source>
        <strain evidence="4">Lincoln</strain>
        <tissue evidence="4">Whole body</tissue>
    </source>
</reference>
<protein>
    <recommendedName>
        <fullName evidence="3">XPG N-terminal domain-containing protein</fullName>
    </recommendedName>
</protein>
<feature type="region of interest" description="Disordered" evidence="2">
    <location>
        <begin position="325"/>
        <end position="344"/>
    </location>
</feature>
<dbReference type="Gene3D" id="3.40.50.1010">
    <property type="entry name" value="5'-nuclease"/>
    <property type="match status" value="1"/>
</dbReference>
<comment type="similarity">
    <text evidence="1">Belongs to the asteroid family.</text>
</comment>
<dbReference type="Pfam" id="PF00752">
    <property type="entry name" value="XPG_N"/>
    <property type="match status" value="1"/>
</dbReference>
<feature type="region of interest" description="Disordered" evidence="2">
    <location>
        <begin position="355"/>
        <end position="385"/>
    </location>
</feature>
<evidence type="ECO:0000259" key="3">
    <source>
        <dbReference type="Pfam" id="PF00752"/>
    </source>
</evidence>
<accession>A0AA39F5I6</accession>
<dbReference type="GO" id="GO:0004518">
    <property type="term" value="F:nuclease activity"/>
    <property type="evidence" value="ECO:0007669"/>
    <property type="project" value="InterPro"/>
</dbReference>
<evidence type="ECO:0000313" key="5">
    <source>
        <dbReference type="Proteomes" id="UP001168972"/>
    </source>
</evidence>
<dbReference type="PANTHER" id="PTHR15665">
    <property type="entry name" value="ASTEROID PROTEIN"/>
    <property type="match status" value="1"/>
</dbReference>
<feature type="compositionally biased region" description="Low complexity" evidence="2">
    <location>
        <begin position="325"/>
        <end position="340"/>
    </location>
</feature>
<dbReference type="InterPro" id="IPR026832">
    <property type="entry name" value="Asteroid"/>
</dbReference>
<dbReference type="EMBL" id="JAQQBR010001833">
    <property type="protein sequence ID" value="KAK0163353.1"/>
    <property type="molecule type" value="Genomic_DNA"/>
</dbReference>
<organism evidence="4 5">
    <name type="scientific">Microctonus hyperodae</name>
    <name type="common">Parasitoid wasp</name>
    <dbReference type="NCBI Taxonomy" id="165561"/>
    <lineage>
        <taxon>Eukaryota</taxon>
        <taxon>Metazoa</taxon>
        <taxon>Ecdysozoa</taxon>
        <taxon>Arthropoda</taxon>
        <taxon>Hexapoda</taxon>
        <taxon>Insecta</taxon>
        <taxon>Pterygota</taxon>
        <taxon>Neoptera</taxon>
        <taxon>Endopterygota</taxon>
        <taxon>Hymenoptera</taxon>
        <taxon>Apocrita</taxon>
        <taxon>Ichneumonoidea</taxon>
        <taxon>Braconidae</taxon>
        <taxon>Euphorinae</taxon>
        <taxon>Microctonus</taxon>
    </lineage>
</organism>
<dbReference type="Proteomes" id="UP001168972">
    <property type="component" value="Unassembled WGS sequence"/>
</dbReference>
<proteinExistence type="inferred from homology"/>
<comment type="caution">
    <text evidence="4">The sequence shown here is derived from an EMBL/GenBank/DDBJ whole genome shotgun (WGS) entry which is preliminary data.</text>
</comment>
<evidence type="ECO:0000256" key="1">
    <source>
        <dbReference type="ARBA" id="ARBA00007398"/>
    </source>
</evidence>
<gene>
    <name evidence="4" type="ORF">PV327_007044</name>
</gene>